<organism evidence="1 2">
    <name type="scientific">Nanobdella aerobiophila</name>
    <dbReference type="NCBI Taxonomy" id="2586965"/>
    <lineage>
        <taxon>Archaea</taxon>
        <taxon>Nanobdellota</taxon>
        <taxon>Nanobdellia</taxon>
        <taxon>Nanobdellales</taxon>
        <taxon>Nanobdellaceae</taxon>
        <taxon>Nanobdella</taxon>
    </lineage>
</organism>
<dbReference type="AlphaFoldDB" id="A0A915WRG2"/>
<dbReference type="RefSeq" id="WP_258392905.1">
    <property type="nucleotide sequence ID" value="NZ_AP019769.1"/>
</dbReference>
<dbReference type="EMBL" id="AP019769">
    <property type="protein sequence ID" value="BBL45588.1"/>
    <property type="molecule type" value="Genomic_DNA"/>
</dbReference>
<keyword evidence="2" id="KW-1185">Reference proteome</keyword>
<name>A0A915WRG2_9ARCH</name>
<sequence length="157" mass="18592">MNELLHIEQDKDFPDKFYGIITSIKDNNNINFLDYENNIYSYINNKMRFPFYFGIIPQTYIEDGPLSFIFFSENQYSILTKIKLEPSFFIKVPTGEAVLNIVFSEVNSKIIINKDNIKNILEEFFNEEISIINNAKNILINANNEYHRKYVKIIKKL</sequence>
<dbReference type="GeneID" id="74568372"/>
<evidence type="ECO:0000313" key="2">
    <source>
        <dbReference type="Proteomes" id="UP001055553"/>
    </source>
</evidence>
<dbReference type="KEGG" id="naer:MJ1_0426"/>
<proteinExistence type="predicted"/>
<evidence type="ECO:0000313" key="1">
    <source>
        <dbReference type="EMBL" id="BBL45588.1"/>
    </source>
</evidence>
<dbReference type="Proteomes" id="UP001055553">
    <property type="component" value="Chromosome"/>
</dbReference>
<reference evidence="2" key="1">
    <citation type="journal article" date="2022" name="Int. J. Syst. Evol. Microbiol.">
        <title>Nanobdella aerobiophila gen. nov., sp. nov., a thermoacidophilic, obligate ectosymbiotic archaeon, and proposal of Nanobdellaceae fam. nov., Nanobdellales ord. nov. and Nanobdellia class. nov.</title>
        <authorList>
            <person name="Kato S."/>
            <person name="Ogasawara A."/>
            <person name="Itoh T."/>
            <person name="Sakai H.D."/>
            <person name="Shimizu M."/>
            <person name="Yuki M."/>
            <person name="Kaneko M."/>
            <person name="Takashina T."/>
            <person name="Ohkuma M."/>
        </authorList>
    </citation>
    <scope>NUCLEOTIDE SEQUENCE [LARGE SCALE GENOMIC DNA]</scope>
    <source>
        <strain evidence="2">MJ1</strain>
    </source>
</reference>
<accession>A0A915WRG2</accession>
<protein>
    <submittedName>
        <fullName evidence="1">Uncharacterized protein</fullName>
    </submittedName>
</protein>
<gene>
    <name evidence="1" type="ORF">MJ1_0426</name>
</gene>